<dbReference type="InterPro" id="IPR005467">
    <property type="entry name" value="His_kinase_dom"/>
</dbReference>
<sequence>MTLAGGLPSGLAFLTGWLAETSETSLETTLSEWVRQTGWSSVGLIWPLSERSTTALLATPQDTKPLTQRPAELDEVLKSLLAGQTTLIRPVSGTAGRMYSLLTPAGSPAGVIWAERSSREPWEEVDRNYFHLAARLLERSPQFGRKIGPVLEPVRLEQRLKDAAVIAGRMAHDFDNILTGIMGFADLTQPLLAANSQPSKYVGEITKVGQRGITFTQQLHQLSRSAQVKPQPASVAAVLAKEEHRVRPALPNGTTMVVEVPPNLPSVAMEAGSLHTVFGHLVDNAVEASAANGKIAVTARSVELTGADARGYLGQASANQFVEVTIRDHGSGIKPEVRAKMFAEPFYTTKIRHRGLGLATVFRVLFAHRGGIRIDAATPPELGTAVRVVIPLASVRPAVAPPATVGAPAPGV</sequence>
<dbReference type="SMART" id="SM00387">
    <property type="entry name" value="HATPase_c"/>
    <property type="match status" value="1"/>
</dbReference>
<reference evidence="6" key="1">
    <citation type="submission" date="2019-08" db="EMBL/GenBank/DDBJ databases">
        <title>Limnoglobus roseus gen. nov., sp. nov., a novel freshwater planctomycete with a giant genome from the family Gemmataceae.</title>
        <authorList>
            <person name="Kulichevskaya I.S."/>
            <person name="Naumoff D.G."/>
            <person name="Miroshnikov K."/>
            <person name="Ivanova A."/>
            <person name="Philippov D.A."/>
            <person name="Hakobyan A."/>
            <person name="Rijpstra I.C."/>
            <person name="Sinninghe Damste J.S."/>
            <person name="Liesack W."/>
            <person name="Dedysh S.N."/>
        </authorList>
    </citation>
    <scope>NUCLEOTIDE SEQUENCE [LARGE SCALE GENOMIC DNA]</scope>
    <source>
        <strain evidence="6">PX52</strain>
    </source>
</reference>
<keyword evidence="3" id="KW-0597">Phosphoprotein</keyword>
<dbReference type="InterPro" id="IPR036890">
    <property type="entry name" value="HATPase_C_sf"/>
</dbReference>
<dbReference type="InterPro" id="IPR003661">
    <property type="entry name" value="HisK_dim/P_dom"/>
</dbReference>
<dbReference type="GO" id="GO:0000155">
    <property type="term" value="F:phosphorelay sensor kinase activity"/>
    <property type="evidence" value="ECO:0007669"/>
    <property type="project" value="InterPro"/>
</dbReference>
<dbReference type="PANTHER" id="PTHR43065">
    <property type="entry name" value="SENSOR HISTIDINE KINASE"/>
    <property type="match status" value="1"/>
</dbReference>
<dbReference type="SUPFAM" id="SSF55874">
    <property type="entry name" value="ATPase domain of HSP90 chaperone/DNA topoisomerase II/histidine kinase"/>
    <property type="match status" value="1"/>
</dbReference>
<dbReference type="EMBL" id="CP042425">
    <property type="protein sequence ID" value="QEL17896.1"/>
    <property type="molecule type" value="Genomic_DNA"/>
</dbReference>
<evidence type="ECO:0000313" key="5">
    <source>
        <dbReference type="EMBL" id="QEL17896.1"/>
    </source>
</evidence>
<comment type="catalytic activity">
    <reaction evidence="1">
        <text>ATP + protein L-histidine = ADP + protein N-phospho-L-histidine.</text>
        <dbReference type="EC" id="2.7.13.3"/>
    </reaction>
</comment>
<dbReference type="CDD" id="cd00082">
    <property type="entry name" value="HisKA"/>
    <property type="match status" value="1"/>
</dbReference>
<keyword evidence="6" id="KW-1185">Reference proteome</keyword>
<dbReference type="AlphaFoldDB" id="A0A5C1AIR6"/>
<organism evidence="5 6">
    <name type="scientific">Limnoglobus roseus</name>
    <dbReference type="NCBI Taxonomy" id="2598579"/>
    <lineage>
        <taxon>Bacteria</taxon>
        <taxon>Pseudomonadati</taxon>
        <taxon>Planctomycetota</taxon>
        <taxon>Planctomycetia</taxon>
        <taxon>Gemmatales</taxon>
        <taxon>Gemmataceae</taxon>
        <taxon>Limnoglobus</taxon>
    </lineage>
</organism>
<name>A0A5C1AIR6_9BACT</name>
<dbReference type="EC" id="2.7.13.3" evidence="2"/>
<keyword evidence="5" id="KW-0418">Kinase</keyword>
<dbReference type="Proteomes" id="UP000324974">
    <property type="component" value="Chromosome"/>
</dbReference>
<accession>A0A5C1AIR6</accession>
<evidence type="ECO:0000256" key="3">
    <source>
        <dbReference type="ARBA" id="ARBA00022553"/>
    </source>
</evidence>
<proteinExistence type="predicted"/>
<evidence type="ECO:0000259" key="4">
    <source>
        <dbReference type="PROSITE" id="PS50109"/>
    </source>
</evidence>
<dbReference type="PRINTS" id="PR00344">
    <property type="entry name" value="BCTRLSENSOR"/>
</dbReference>
<dbReference type="Gene3D" id="1.10.287.130">
    <property type="match status" value="1"/>
</dbReference>
<protein>
    <recommendedName>
        <fullName evidence="2">histidine kinase</fullName>
        <ecNumber evidence="2">2.7.13.3</ecNumber>
    </recommendedName>
</protein>
<evidence type="ECO:0000256" key="1">
    <source>
        <dbReference type="ARBA" id="ARBA00000085"/>
    </source>
</evidence>
<evidence type="ECO:0000313" key="6">
    <source>
        <dbReference type="Proteomes" id="UP000324974"/>
    </source>
</evidence>
<gene>
    <name evidence="5" type="ORF">PX52LOC_04908</name>
</gene>
<dbReference type="Gene3D" id="3.30.565.10">
    <property type="entry name" value="Histidine kinase-like ATPase, C-terminal domain"/>
    <property type="match status" value="1"/>
</dbReference>
<feature type="domain" description="Histidine kinase" evidence="4">
    <location>
        <begin position="169"/>
        <end position="394"/>
    </location>
</feature>
<dbReference type="PROSITE" id="PS50109">
    <property type="entry name" value="HIS_KIN"/>
    <property type="match status" value="1"/>
</dbReference>
<dbReference type="KEGG" id="lrs:PX52LOC_04908"/>
<keyword evidence="5" id="KW-0808">Transferase</keyword>
<evidence type="ECO:0000256" key="2">
    <source>
        <dbReference type="ARBA" id="ARBA00012438"/>
    </source>
</evidence>
<dbReference type="PANTHER" id="PTHR43065:SF42">
    <property type="entry name" value="TWO-COMPONENT SENSOR PPRA"/>
    <property type="match status" value="1"/>
</dbReference>
<dbReference type="InterPro" id="IPR003594">
    <property type="entry name" value="HATPase_dom"/>
</dbReference>
<dbReference type="OrthoDB" id="257319at2"/>
<dbReference type="InterPro" id="IPR004358">
    <property type="entry name" value="Sig_transdc_His_kin-like_C"/>
</dbReference>
<dbReference type="Pfam" id="PF02518">
    <property type="entry name" value="HATPase_c"/>
    <property type="match status" value="1"/>
</dbReference>